<dbReference type="Pfam" id="PF02953">
    <property type="entry name" value="zf-Tim10_DDP"/>
    <property type="match status" value="1"/>
</dbReference>
<dbReference type="GO" id="GO:0015031">
    <property type="term" value="P:protein transport"/>
    <property type="evidence" value="ECO:0007669"/>
    <property type="project" value="UniProtKB-KW"/>
</dbReference>
<evidence type="ECO:0000313" key="7">
    <source>
        <dbReference type="EMBL" id="PPQ69072.1"/>
    </source>
</evidence>
<proteinExistence type="inferred from homology"/>
<comment type="similarity">
    <text evidence="1 5">Belongs to the small Tim family.</text>
</comment>
<comment type="subunit">
    <text evidence="5">Heterohexamer.</text>
</comment>
<dbReference type="OrthoDB" id="344165at2759"/>
<dbReference type="InterPro" id="IPR004217">
    <property type="entry name" value="Tim10-like"/>
</dbReference>
<dbReference type="InParanoid" id="A0A409VS27"/>
<dbReference type="SUPFAM" id="SSF144122">
    <property type="entry name" value="Tim10-like"/>
    <property type="match status" value="1"/>
</dbReference>
<protein>
    <recommendedName>
        <fullName evidence="5">Mitochondrial import inner membrane translocase subunit</fullName>
    </recommendedName>
</protein>
<evidence type="ECO:0000256" key="4">
    <source>
        <dbReference type="ARBA" id="ARBA00023010"/>
    </source>
</evidence>
<evidence type="ECO:0000313" key="8">
    <source>
        <dbReference type="Proteomes" id="UP000283269"/>
    </source>
</evidence>
<dbReference type="AlphaFoldDB" id="A0A409VS27"/>
<evidence type="ECO:0000259" key="6">
    <source>
        <dbReference type="Pfam" id="PF02953"/>
    </source>
</evidence>
<comment type="caution">
    <text evidence="7">The sequence shown here is derived from an EMBL/GenBank/DDBJ whole genome shotgun (WGS) entry which is preliminary data.</text>
</comment>
<keyword evidence="3 5" id="KW-0653">Protein transport</keyword>
<evidence type="ECO:0000256" key="3">
    <source>
        <dbReference type="ARBA" id="ARBA00022927"/>
    </source>
</evidence>
<dbReference type="EMBL" id="NHYD01003943">
    <property type="protein sequence ID" value="PPQ69072.1"/>
    <property type="molecule type" value="Genomic_DNA"/>
</dbReference>
<dbReference type="InterPro" id="IPR035427">
    <property type="entry name" value="Tim10-like_dom_sf"/>
</dbReference>
<keyword evidence="8" id="KW-1185">Reference proteome</keyword>
<keyword evidence="4 5" id="KW-0811">Translocation</keyword>
<keyword evidence="2 5" id="KW-0472">Membrane</keyword>
<name>A0A409VS27_PSICY</name>
<evidence type="ECO:0000256" key="1">
    <source>
        <dbReference type="ARBA" id="ARBA00006720"/>
    </source>
</evidence>
<sequence>MAEKFDEATQKELASFLETQQAIARLNSSVQQLTTTCWDKCITGTPSTRFSRGEENCLSNCVQRFLDTSLFMVSQIEQKRTAAQGGR</sequence>
<accession>A0A409VS27</accession>
<keyword evidence="5" id="KW-1015">Disulfide bond</keyword>
<comment type="domain">
    <text evidence="5">The twin CX3C motif contains 4 conserved Cys residues that form 2 disulfide bonds in the mitochondrial intermembrane space.</text>
</comment>
<evidence type="ECO:0000256" key="2">
    <source>
        <dbReference type="ARBA" id="ARBA00022792"/>
    </source>
</evidence>
<evidence type="ECO:0000256" key="5">
    <source>
        <dbReference type="RuleBase" id="RU367043"/>
    </source>
</evidence>
<gene>
    <name evidence="7" type="ORF">CVT25_004248</name>
</gene>
<organism evidence="7 8">
    <name type="scientific">Psilocybe cyanescens</name>
    <dbReference type="NCBI Taxonomy" id="93625"/>
    <lineage>
        <taxon>Eukaryota</taxon>
        <taxon>Fungi</taxon>
        <taxon>Dikarya</taxon>
        <taxon>Basidiomycota</taxon>
        <taxon>Agaricomycotina</taxon>
        <taxon>Agaricomycetes</taxon>
        <taxon>Agaricomycetidae</taxon>
        <taxon>Agaricales</taxon>
        <taxon>Agaricineae</taxon>
        <taxon>Strophariaceae</taxon>
        <taxon>Psilocybe</taxon>
    </lineage>
</organism>
<dbReference type="FunCoup" id="A0A409VS27">
    <property type="interactions" value="126"/>
</dbReference>
<keyword evidence="2 5" id="KW-0999">Mitochondrion inner membrane</keyword>
<feature type="domain" description="Tim10-like" evidence="6">
    <location>
        <begin position="16"/>
        <end position="77"/>
    </location>
</feature>
<keyword evidence="5" id="KW-0813">Transport</keyword>
<comment type="subcellular location">
    <subcellularLocation>
        <location evidence="5">Mitochondrion inner membrane</location>
        <topology evidence="5">Peripheral membrane protein</topology>
        <orientation evidence="5">Intermembrane side</orientation>
    </subcellularLocation>
</comment>
<dbReference type="GO" id="GO:0005743">
    <property type="term" value="C:mitochondrial inner membrane"/>
    <property type="evidence" value="ECO:0007669"/>
    <property type="project" value="UniProtKB-SubCell"/>
</dbReference>
<dbReference type="Gene3D" id="1.10.287.810">
    <property type="entry name" value="Mitochondrial import inner membrane translocase subunit tim13 like domains"/>
    <property type="match status" value="1"/>
</dbReference>
<keyword evidence="5" id="KW-0496">Mitochondrion</keyword>
<reference evidence="7 8" key="1">
    <citation type="journal article" date="2018" name="Evol. Lett.">
        <title>Horizontal gene cluster transfer increased hallucinogenic mushroom diversity.</title>
        <authorList>
            <person name="Reynolds H.T."/>
            <person name="Vijayakumar V."/>
            <person name="Gluck-Thaler E."/>
            <person name="Korotkin H.B."/>
            <person name="Matheny P.B."/>
            <person name="Slot J.C."/>
        </authorList>
    </citation>
    <scope>NUCLEOTIDE SEQUENCE [LARGE SCALE GENOMIC DNA]</scope>
    <source>
        <strain evidence="7 8">2631</strain>
    </source>
</reference>
<keyword evidence="5" id="KW-0143">Chaperone</keyword>
<comment type="function">
    <text evidence="5">Mitochondrial intermembrane chaperone that participates in the import and insertion of some multi-pass transmembrane proteins into the mitochondrial inner membrane. Also required for the transfer of beta-barrel precursors from the TOM complex to the sorting and assembly machinery (SAM complex) of the outer membrane. Acts as a chaperone-like protein that protects the hydrophobic precursors from aggregation and guide them through the mitochondrial intermembrane space.</text>
</comment>
<dbReference type="STRING" id="93625.A0A409VS27"/>
<dbReference type="Proteomes" id="UP000283269">
    <property type="component" value="Unassembled WGS sequence"/>
</dbReference>